<dbReference type="AlphaFoldDB" id="A0A5J9UT29"/>
<evidence type="ECO:0000256" key="1">
    <source>
        <dbReference type="SAM" id="MobiDB-lite"/>
    </source>
</evidence>
<reference evidence="2 3" key="1">
    <citation type="journal article" date="2019" name="Sci. Rep.">
        <title>A high-quality genome of Eragrostis curvula grass provides insights into Poaceae evolution and supports new strategies to enhance forage quality.</title>
        <authorList>
            <person name="Carballo J."/>
            <person name="Santos B.A.C.M."/>
            <person name="Zappacosta D."/>
            <person name="Garbus I."/>
            <person name="Selva J.P."/>
            <person name="Gallo C.A."/>
            <person name="Diaz A."/>
            <person name="Albertini E."/>
            <person name="Caccamo M."/>
            <person name="Echenique V."/>
        </authorList>
    </citation>
    <scope>NUCLEOTIDE SEQUENCE [LARGE SCALE GENOMIC DNA]</scope>
    <source>
        <strain evidence="3">cv. Victoria</strain>
        <tissue evidence="2">Leaf</tissue>
    </source>
</reference>
<evidence type="ECO:0000313" key="3">
    <source>
        <dbReference type="Proteomes" id="UP000324897"/>
    </source>
</evidence>
<dbReference type="OrthoDB" id="612216at2759"/>
<gene>
    <name evidence="2" type="ORF">EJB05_28968</name>
</gene>
<protein>
    <submittedName>
        <fullName evidence="2">Uncharacterized protein</fullName>
    </submittedName>
</protein>
<dbReference type="PANTHER" id="PTHR34223:SF107">
    <property type="entry name" value="F-BOX DOMAIN-CONTAINING PROTEIN"/>
    <property type="match status" value="1"/>
</dbReference>
<feature type="region of interest" description="Disordered" evidence="1">
    <location>
        <begin position="1"/>
        <end position="21"/>
    </location>
</feature>
<dbReference type="PANTHER" id="PTHR34223">
    <property type="entry name" value="OS11G0201299 PROTEIN"/>
    <property type="match status" value="1"/>
</dbReference>
<keyword evidence="3" id="KW-1185">Reference proteome</keyword>
<accession>A0A5J9UT29</accession>
<comment type="caution">
    <text evidence="2">The sequence shown here is derived from an EMBL/GenBank/DDBJ whole genome shotgun (WGS) entry which is preliminary data.</text>
</comment>
<feature type="compositionally biased region" description="Basic and acidic residues" evidence="1">
    <location>
        <begin position="1"/>
        <end position="17"/>
    </location>
</feature>
<dbReference type="Gramene" id="TVU26421">
    <property type="protein sequence ID" value="TVU26421"/>
    <property type="gene ID" value="EJB05_28968"/>
</dbReference>
<name>A0A5J9UT29_9POAL</name>
<dbReference type="Proteomes" id="UP000324897">
    <property type="component" value="Chromosome 2"/>
</dbReference>
<evidence type="ECO:0000313" key="2">
    <source>
        <dbReference type="EMBL" id="TVU26421.1"/>
    </source>
</evidence>
<feature type="non-terminal residue" evidence="2">
    <location>
        <position position="1"/>
    </location>
</feature>
<dbReference type="EMBL" id="RWGY01000013">
    <property type="protein sequence ID" value="TVU26421.1"/>
    <property type="molecule type" value="Genomic_DNA"/>
</dbReference>
<proteinExistence type="predicted"/>
<dbReference type="InterPro" id="IPR053197">
    <property type="entry name" value="F-box_SCFL_complex_component"/>
</dbReference>
<sequence length="190" mass="22287">MPPGREGRKDKEQHEATGIDAPPNGVLEHILGLHTDDYFIFFIFKKDMRCWPMFSNLKNLWLNDYWCVPDDFNMLACILEHSPILEKLTLQLFSEGPEHKMELEGHVSPTERSAAISEYLNTVKVKCETLDERFVKVLRFLHVSDICMQTCFTNQLLCSVICYNLHWQQRKLPLLTLEVQLLRLLKDHEL</sequence>
<organism evidence="2 3">
    <name type="scientific">Eragrostis curvula</name>
    <name type="common">weeping love grass</name>
    <dbReference type="NCBI Taxonomy" id="38414"/>
    <lineage>
        <taxon>Eukaryota</taxon>
        <taxon>Viridiplantae</taxon>
        <taxon>Streptophyta</taxon>
        <taxon>Embryophyta</taxon>
        <taxon>Tracheophyta</taxon>
        <taxon>Spermatophyta</taxon>
        <taxon>Magnoliopsida</taxon>
        <taxon>Liliopsida</taxon>
        <taxon>Poales</taxon>
        <taxon>Poaceae</taxon>
        <taxon>PACMAD clade</taxon>
        <taxon>Chloridoideae</taxon>
        <taxon>Eragrostideae</taxon>
        <taxon>Eragrostidinae</taxon>
        <taxon>Eragrostis</taxon>
    </lineage>
</organism>